<comment type="caution">
    <text evidence="1">The sequence shown here is derived from an EMBL/GenBank/DDBJ whole genome shotgun (WGS) entry which is preliminary data.</text>
</comment>
<evidence type="ECO:0000313" key="1">
    <source>
        <dbReference type="EMBL" id="KAJ7532836.1"/>
    </source>
</evidence>
<organism evidence="1 2">
    <name type="scientific">Diphasiastrum complanatum</name>
    <name type="common">Issler's clubmoss</name>
    <name type="synonym">Lycopodium complanatum</name>
    <dbReference type="NCBI Taxonomy" id="34168"/>
    <lineage>
        <taxon>Eukaryota</taxon>
        <taxon>Viridiplantae</taxon>
        <taxon>Streptophyta</taxon>
        <taxon>Embryophyta</taxon>
        <taxon>Tracheophyta</taxon>
        <taxon>Lycopodiopsida</taxon>
        <taxon>Lycopodiales</taxon>
        <taxon>Lycopodiaceae</taxon>
        <taxon>Lycopodioideae</taxon>
        <taxon>Diphasiastrum</taxon>
    </lineage>
</organism>
<evidence type="ECO:0000313" key="2">
    <source>
        <dbReference type="Proteomes" id="UP001162992"/>
    </source>
</evidence>
<dbReference type="EMBL" id="CM055104">
    <property type="protein sequence ID" value="KAJ7532836.1"/>
    <property type="molecule type" value="Genomic_DNA"/>
</dbReference>
<sequence length="135" mass="15260">MEFRPNIGSRKGADQERISGDYTRSSYKRLDKEHCGRRKLKSMRLEDMRLKSSSYVNACSEDPACTFISPLAVLALLKTAYVNLLLKAGSVNDIRELFGSKNINGGRTSSGLTKFEKRYLEHLKRILEDGQSIVI</sequence>
<gene>
    <name evidence="1" type="ORF">O6H91_13G022100</name>
</gene>
<proteinExistence type="predicted"/>
<accession>A0ACC2BSV3</accession>
<keyword evidence="2" id="KW-1185">Reference proteome</keyword>
<name>A0ACC2BSV3_DIPCM</name>
<reference evidence="2" key="1">
    <citation type="journal article" date="2024" name="Proc. Natl. Acad. Sci. U.S.A.">
        <title>Extraordinary preservation of gene collinearity over three hundred million years revealed in homosporous lycophytes.</title>
        <authorList>
            <person name="Li C."/>
            <person name="Wickell D."/>
            <person name="Kuo L.Y."/>
            <person name="Chen X."/>
            <person name="Nie B."/>
            <person name="Liao X."/>
            <person name="Peng D."/>
            <person name="Ji J."/>
            <person name="Jenkins J."/>
            <person name="Williams M."/>
            <person name="Shu S."/>
            <person name="Plott C."/>
            <person name="Barry K."/>
            <person name="Rajasekar S."/>
            <person name="Grimwood J."/>
            <person name="Han X."/>
            <person name="Sun S."/>
            <person name="Hou Z."/>
            <person name="He W."/>
            <person name="Dai G."/>
            <person name="Sun C."/>
            <person name="Schmutz J."/>
            <person name="Leebens-Mack J.H."/>
            <person name="Li F.W."/>
            <person name="Wang L."/>
        </authorList>
    </citation>
    <scope>NUCLEOTIDE SEQUENCE [LARGE SCALE GENOMIC DNA]</scope>
    <source>
        <strain evidence="2">cv. PW_Plant_1</strain>
    </source>
</reference>
<protein>
    <submittedName>
        <fullName evidence="1">Uncharacterized protein</fullName>
    </submittedName>
</protein>
<dbReference type="Proteomes" id="UP001162992">
    <property type="component" value="Chromosome 13"/>
</dbReference>